<geneLocation type="mitochondrion" evidence="14"/>
<evidence type="ECO:0000313" key="15">
    <source>
        <dbReference type="Proteomes" id="UP000039324"/>
    </source>
</evidence>
<evidence type="ECO:0000256" key="4">
    <source>
        <dbReference type="ARBA" id="ARBA00022679"/>
    </source>
</evidence>
<evidence type="ECO:0000313" key="14">
    <source>
        <dbReference type="EMBL" id="SPQ97223.1"/>
    </source>
</evidence>
<keyword evidence="3" id="KW-0723">Serine/threonine-protein kinase</keyword>
<dbReference type="OrthoDB" id="9332038at2759"/>
<evidence type="ECO:0000256" key="2">
    <source>
        <dbReference type="ARBA" id="ARBA00013203"/>
    </source>
</evidence>
<dbReference type="SUPFAM" id="SSF56112">
    <property type="entry name" value="Protein kinase-like (PK-like)"/>
    <property type="match status" value="1"/>
</dbReference>
<evidence type="ECO:0000256" key="10">
    <source>
        <dbReference type="ARBA" id="ARBA00051680"/>
    </source>
</evidence>
<comment type="catalytic activity">
    <reaction evidence="9">
        <text>L-threonyl-[protein] + ATP = O-phospho-L-threonyl-[protein] + ADP + H(+)</text>
        <dbReference type="Rhea" id="RHEA:46608"/>
        <dbReference type="Rhea" id="RHEA-COMP:11060"/>
        <dbReference type="Rhea" id="RHEA-COMP:11605"/>
        <dbReference type="ChEBI" id="CHEBI:15378"/>
        <dbReference type="ChEBI" id="CHEBI:30013"/>
        <dbReference type="ChEBI" id="CHEBI:30616"/>
        <dbReference type="ChEBI" id="CHEBI:61977"/>
        <dbReference type="ChEBI" id="CHEBI:456216"/>
        <dbReference type="EC" id="2.7.12.1"/>
    </reaction>
</comment>
<dbReference type="OMA" id="QARIIHC"/>
<dbReference type="Gene3D" id="3.30.10.30">
    <property type="entry name" value="DYRK"/>
    <property type="match status" value="1"/>
</dbReference>
<reference evidence="13 15" key="1">
    <citation type="submission" date="2015-02" db="EMBL/GenBank/DDBJ databases">
        <authorList>
            <person name="Chooi Y.-H."/>
        </authorList>
    </citation>
    <scope>NUCLEOTIDE SEQUENCE [LARGE SCALE GENOMIC DNA]</scope>
    <source>
        <strain evidence="13">E3</strain>
    </source>
</reference>
<name>A0A0G4IVA4_PLABS</name>
<organism evidence="13 15">
    <name type="scientific">Plasmodiophora brassicae</name>
    <name type="common">Clubroot disease agent</name>
    <dbReference type="NCBI Taxonomy" id="37360"/>
    <lineage>
        <taxon>Eukaryota</taxon>
        <taxon>Sar</taxon>
        <taxon>Rhizaria</taxon>
        <taxon>Endomyxa</taxon>
        <taxon>Phytomyxea</taxon>
        <taxon>Plasmodiophorida</taxon>
        <taxon>Plasmodiophoridae</taxon>
        <taxon>Plasmodiophora</taxon>
    </lineage>
</organism>
<feature type="domain" description="Protein kinase" evidence="12">
    <location>
        <begin position="189"/>
        <end position="485"/>
    </location>
</feature>
<evidence type="ECO:0000256" key="5">
    <source>
        <dbReference type="ARBA" id="ARBA00022741"/>
    </source>
</evidence>
<comment type="similarity">
    <text evidence="1">Belongs to the protein kinase superfamily. CMGC Ser/Thr protein kinase family. MNB/DYRK subfamily.</text>
</comment>
<evidence type="ECO:0000313" key="16">
    <source>
        <dbReference type="Proteomes" id="UP000290189"/>
    </source>
</evidence>
<keyword evidence="4" id="KW-0808">Transferase</keyword>
<evidence type="ECO:0000256" key="1">
    <source>
        <dbReference type="ARBA" id="ARBA00008867"/>
    </source>
</evidence>
<dbReference type="PANTHER" id="PTHR24058">
    <property type="entry name" value="DUAL SPECIFICITY PROTEIN KINASE"/>
    <property type="match status" value="1"/>
</dbReference>
<dbReference type="SMART" id="SM00220">
    <property type="entry name" value="S_TKc"/>
    <property type="match status" value="1"/>
</dbReference>
<dbReference type="InterPro" id="IPR050494">
    <property type="entry name" value="Ser_Thr_dual-spec_kinase"/>
</dbReference>
<dbReference type="CDD" id="cd14210">
    <property type="entry name" value="PKc_DYRK"/>
    <property type="match status" value="1"/>
</dbReference>
<evidence type="ECO:0000259" key="12">
    <source>
        <dbReference type="PROSITE" id="PS50011"/>
    </source>
</evidence>
<feature type="compositionally biased region" description="Basic and acidic residues" evidence="11">
    <location>
        <begin position="41"/>
        <end position="54"/>
    </location>
</feature>
<dbReference type="GO" id="GO:0005524">
    <property type="term" value="F:ATP binding"/>
    <property type="evidence" value="ECO:0007669"/>
    <property type="project" value="UniProtKB-KW"/>
</dbReference>
<dbReference type="Gene3D" id="1.10.510.10">
    <property type="entry name" value="Transferase(Phosphotransferase) domain 1"/>
    <property type="match status" value="1"/>
</dbReference>
<evidence type="ECO:0000256" key="8">
    <source>
        <dbReference type="ARBA" id="ARBA00049003"/>
    </source>
</evidence>
<dbReference type="InterPro" id="IPR008271">
    <property type="entry name" value="Ser/Thr_kinase_AS"/>
</dbReference>
<gene>
    <name evidence="13" type="ORF">PBRA_001116</name>
    <name evidence="14" type="ORF">PLBR_LOCUS4438</name>
</gene>
<dbReference type="PROSITE" id="PS50011">
    <property type="entry name" value="PROTEIN_KINASE_DOM"/>
    <property type="match status" value="1"/>
</dbReference>
<dbReference type="PANTHER" id="PTHR24058:SF22">
    <property type="entry name" value="DUAL SPECIFICITY TYROSINE-PHOSPHORYLATION-REGULATED KINASE 4"/>
    <property type="match status" value="1"/>
</dbReference>
<accession>A0A0G4IVA4</accession>
<dbReference type="STRING" id="37360.A0A0G4IVA4"/>
<proteinExistence type="inferred from homology"/>
<evidence type="ECO:0000256" key="9">
    <source>
        <dbReference type="ARBA" id="ARBA00049308"/>
    </source>
</evidence>
<dbReference type="EC" id="2.7.12.1" evidence="2"/>
<sequence>MVNPKTHSSWAFPITRPRTPLTMVKRLQVLPRLRVTRKQKHEALETERKAHLGEQKPSTLRSEAVKLPSTARPSDHHHHHHHHYKASAPAPPPIVISSKRPAHRAAQQRAAATILTKTEPMTVAAAMKHHQAELSAYEQSEILGYDEIYFVGRTSKKIRGLPQTSRNGGYDDERGDYRIVLYDHIAYRYEVLEVLGKGSFGQVVKVFDHKTGTLKALKIIRNKKRFHHQALIEVRILDFCTKNAQAHDSTIVHMFESMTFRNHLCITFELLSMNLYELIKSSNFRGLTLSLIRRFAVQLLGSLRFLKQNAIIHSDLKPENILLRSTDKSTISLIDFGSSCFETERIYTYIQSRFYRSPEVILGNPYSTEIDIWSFGCILAELYTGYPLFQGENENEQLACIMEIMGIPPLSIYESSPRRKVFFDSNMRPRPTKNGQGRMLQPGSKDLATVLRCSDRKFVDFVARCLEWEPRMRITPDEAMRHPFVTQSGRRRVPTGASRKSGDYFPVIVGPGVQQ</sequence>
<dbReference type="InterPro" id="IPR000719">
    <property type="entry name" value="Prot_kinase_dom"/>
</dbReference>
<dbReference type="Proteomes" id="UP000290189">
    <property type="component" value="Unassembled WGS sequence"/>
</dbReference>
<keyword evidence="6" id="KW-0418">Kinase</keyword>
<evidence type="ECO:0000256" key="11">
    <source>
        <dbReference type="SAM" id="MobiDB-lite"/>
    </source>
</evidence>
<keyword evidence="14" id="KW-0496">Mitochondrion</keyword>
<dbReference type="Gene3D" id="3.30.200.20">
    <property type="entry name" value="Phosphorylase Kinase, domain 1"/>
    <property type="match status" value="1"/>
</dbReference>
<evidence type="ECO:0000313" key="13">
    <source>
        <dbReference type="EMBL" id="CEO99210.1"/>
    </source>
</evidence>
<evidence type="ECO:0000256" key="6">
    <source>
        <dbReference type="ARBA" id="ARBA00022777"/>
    </source>
</evidence>
<reference evidence="14 16" key="2">
    <citation type="submission" date="2018-03" db="EMBL/GenBank/DDBJ databases">
        <authorList>
            <person name="Fogelqvist J."/>
        </authorList>
    </citation>
    <scope>NUCLEOTIDE SEQUENCE [LARGE SCALE GENOMIC DNA]</scope>
</reference>
<dbReference type="InterPro" id="IPR042521">
    <property type="entry name" value="DYRK"/>
</dbReference>
<comment type="catalytic activity">
    <reaction evidence="10">
        <text>L-tyrosyl-[protein] + ATP = O-phospho-L-tyrosyl-[protein] + ADP + H(+)</text>
        <dbReference type="Rhea" id="RHEA:10596"/>
        <dbReference type="Rhea" id="RHEA-COMP:10136"/>
        <dbReference type="Rhea" id="RHEA-COMP:20101"/>
        <dbReference type="ChEBI" id="CHEBI:15378"/>
        <dbReference type="ChEBI" id="CHEBI:30616"/>
        <dbReference type="ChEBI" id="CHEBI:46858"/>
        <dbReference type="ChEBI" id="CHEBI:61978"/>
        <dbReference type="ChEBI" id="CHEBI:456216"/>
        <dbReference type="EC" id="2.7.12.1"/>
    </reaction>
</comment>
<protein>
    <recommendedName>
        <fullName evidence="2">dual-specificity kinase</fullName>
        <ecNumber evidence="2">2.7.12.1</ecNumber>
    </recommendedName>
</protein>
<keyword evidence="15" id="KW-1185">Reference proteome</keyword>
<evidence type="ECO:0000256" key="7">
    <source>
        <dbReference type="ARBA" id="ARBA00022840"/>
    </source>
</evidence>
<dbReference type="GO" id="GO:0005737">
    <property type="term" value="C:cytoplasm"/>
    <property type="evidence" value="ECO:0007669"/>
    <property type="project" value="TreeGrafter"/>
</dbReference>
<feature type="compositionally biased region" description="Basic residues" evidence="11">
    <location>
        <begin position="75"/>
        <end position="85"/>
    </location>
</feature>
<comment type="catalytic activity">
    <reaction evidence="8">
        <text>L-seryl-[protein] + ATP = O-phospho-L-seryl-[protein] + ADP + H(+)</text>
        <dbReference type="Rhea" id="RHEA:17989"/>
        <dbReference type="Rhea" id="RHEA-COMP:9863"/>
        <dbReference type="Rhea" id="RHEA-COMP:11604"/>
        <dbReference type="ChEBI" id="CHEBI:15378"/>
        <dbReference type="ChEBI" id="CHEBI:29999"/>
        <dbReference type="ChEBI" id="CHEBI:30616"/>
        <dbReference type="ChEBI" id="CHEBI:83421"/>
        <dbReference type="ChEBI" id="CHEBI:456216"/>
        <dbReference type="EC" id="2.7.12.1"/>
    </reaction>
</comment>
<keyword evidence="5" id="KW-0547">Nucleotide-binding</keyword>
<dbReference type="Proteomes" id="UP000039324">
    <property type="component" value="Unassembled WGS sequence"/>
</dbReference>
<dbReference type="GO" id="GO:0004674">
    <property type="term" value="F:protein serine/threonine kinase activity"/>
    <property type="evidence" value="ECO:0007669"/>
    <property type="project" value="UniProtKB-KW"/>
</dbReference>
<dbReference type="EMBL" id="CDSF01000090">
    <property type="protein sequence ID" value="CEO99210.1"/>
    <property type="molecule type" value="Genomic_DNA"/>
</dbReference>
<feature type="region of interest" description="Disordered" evidence="11">
    <location>
        <begin position="37"/>
        <end position="101"/>
    </location>
</feature>
<dbReference type="InterPro" id="IPR011009">
    <property type="entry name" value="Kinase-like_dom_sf"/>
</dbReference>
<evidence type="ECO:0000256" key="3">
    <source>
        <dbReference type="ARBA" id="ARBA00022527"/>
    </source>
</evidence>
<dbReference type="PROSITE" id="PS00108">
    <property type="entry name" value="PROTEIN_KINASE_ST"/>
    <property type="match status" value="1"/>
</dbReference>
<dbReference type="AlphaFoldDB" id="A0A0G4IVA4"/>
<keyword evidence="7" id="KW-0067">ATP-binding</keyword>
<dbReference type="GO" id="GO:0005856">
    <property type="term" value="C:cytoskeleton"/>
    <property type="evidence" value="ECO:0007669"/>
    <property type="project" value="TreeGrafter"/>
</dbReference>
<dbReference type="Pfam" id="PF00069">
    <property type="entry name" value="Pkinase"/>
    <property type="match status" value="1"/>
</dbReference>
<dbReference type="EMBL" id="OVEO01000007">
    <property type="protein sequence ID" value="SPQ97223.1"/>
    <property type="molecule type" value="Genomic_DNA"/>
</dbReference>
<dbReference type="GO" id="GO:0004712">
    <property type="term" value="F:protein serine/threonine/tyrosine kinase activity"/>
    <property type="evidence" value="ECO:0007669"/>
    <property type="project" value="UniProtKB-EC"/>
</dbReference>